<dbReference type="InterPro" id="IPR014017">
    <property type="entry name" value="DNA_helicase_UvrD-like_C"/>
</dbReference>
<dbReference type="PANTHER" id="PTHR11070">
    <property type="entry name" value="UVRD / RECB / PCRA DNA HELICASE FAMILY MEMBER"/>
    <property type="match status" value="1"/>
</dbReference>
<evidence type="ECO:0000256" key="1">
    <source>
        <dbReference type="ARBA" id="ARBA00022741"/>
    </source>
</evidence>
<keyword evidence="5" id="KW-0413">Isomerase</keyword>
<dbReference type="GO" id="GO:0003677">
    <property type="term" value="F:DNA binding"/>
    <property type="evidence" value="ECO:0007669"/>
    <property type="project" value="InterPro"/>
</dbReference>
<dbReference type="EMBL" id="SZQA01000025">
    <property type="protein sequence ID" value="TKK85802.1"/>
    <property type="molecule type" value="Genomic_DNA"/>
</dbReference>
<evidence type="ECO:0000256" key="2">
    <source>
        <dbReference type="ARBA" id="ARBA00022801"/>
    </source>
</evidence>
<feature type="domain" description="UvrD-like helicase ATP-binding" evidence="10">
    <location>
        <begin position="240"/>
        <end position="508"/>
    </location>
</feature>
<keyword evidence="2 9" id="KW-0378">Hydrolase</keyword>
<evidence type="ECO:0000256" key="5">
    <source>
        <dbReference type="ARBA" id="ARBA00023235"/>
    </source>
</evidence>
<accession>A0A4U3MBM8</accession>
<dbReference type="InterPro" id="IPR014016">
    <property type="entry name" value="UvrD-like_ATP-bd"/>
</dbReference>
<gene>
    <name evidence="11" type="ORF">FDA94_24545</name>
</gene>
<dbReference type="Gene3D" id="3.40.50.300">
    <property type="entry name" value="P-loop containing nucleotide triphosphate hydrolases"/>
    <property type="match status" value="2"/>
</dbReference>
<proteinExistence type="predicted"/>
<evidence type="ECO:0000256" key="3">
    <source>
        <dbReference type="ARBA" id="ARBA00022806"/>
    </source>
</evidence>
<comment type="catalytic activity">
    <reaction evidence="6">
        <text>Couples ATP hydrolysis with the unwinding of duplex DNA by translocating in the 3'-5' direction.</text>
        <dbReference type="EC" id="5.6.2.4"/>
    </reaction>
</comment>
<dbReference type="Pfam" id="PF13361">
    <property type="entry name" value="UvrD_C"/>
    <property type="match status" value="1"/>
</dbReference>
<evidence type="ECO:0000256" key="4">
    <source>
        <dbReference type="ARBA" id="ARBA00022840"/>
    </source>
</evidence>
<keyword evidence="3 9" id="KW-0347">Helicase</keyword>
<keyword evidence="4 9" id="KW-0067">ATP-binding</keyword>
<dbReference type="AlphaFoldDB" id="A0A4U3MBM8"/>
<comment type="caution">
    <text evidence="11">The sequence shown here is derived from an EMBL/GenBank/DDBJ whole genome shotgun (WGS) entry which is preliminary data.</text>
</comment>
<protein>
    <recommendedName>
        <fullName evidence="7">DNA 3'-5' helicase</fullName>
        <ecNumber evidence="7">5.6.2.4</ecNumber>
    </recommendedName>
</protein>
<reference evidence="11 12" key="1">
    <citation type="submission" date="2019-04" db="EMBL/GenBank/DDBJ databases">
        <title>Herbidospora sp. NEAU-GS14.nov., a novel actinomycete isolated from soil.</title>
        <authorList>
            <person name="Han L."/>
        </authorList>
    </citation>
    <scope>NUCLEOTIDE SEQUENCE [LARGE SCALE GENOMIC DNA]</scope>
    <source>
        <strain evidence="11 12">NEAU-GS14</strain>
    </source>
</reference>
<dbReference type="PANTHER" id="PTHR11070:SF45">
    <property type="entry name" value="DNA 3'-5' HELICASE"/>
    <property type="match status" value="1"/>
</dbReference>
<evidence type="ECO:0000313" key="12">
    <source>
        <dbReference type="Proteomes" id="UP000308705"/>
    </source>
</evidence>
<evidence type="ECO:0000256" key="7">
    <source>
        <dbReference type="ARBA" id="ARBA00034808"/>
    </source>
</evidence>
<evidence type="ECO:0000313" key="11">
    <source>
        <dbReference type="EMBL" id="TKK85802.1"/>
    </source>
</evidence>
<name>A0A4U3MBM8_9ACTN</name>
<dbReference type="InterPro" id="IPR000212">
    <property type="entry name" value="DNA_helicase_UvrD/REP"/>
</dbReference>
<dbReference type="GO" id="GO:0016887">
    <property type="term" value="F:ATP hydrolysis activity"/>
    <property type="evidence" value="ECO:0007669"/>
    <property type="project" value="RHEA"/>
</dbReference>
<sequence>MPRLAIHQDFLRDLIRLERPVAQKVLDTLGKFGQTAHAGAHLEKLQDIRDPRFKSIRIDRQYRGIVLVPDSGDLLTLLHVDTHDEAYAWVRNRRVSVNMATGHMEIRDDAIIAETMDGLTRTPETTVDKLFDHVSDGELTRLGIDEQMLRFARMLTDVGMLEALDGKLPQTQFDVLFGLAAGMSPEEVWTDLVGSVDVPDIDPGDVSAATERTLHKVALVDGPEELMELFAKPFDRWRVYLHPVQREVAFRSYAGSIQVTGGPGTGKTVVALHRARHLARRGGRVLLTTFTATLTRSLSEWLRLLETDEEVLSRIDVLTVDQVARKLVNDHVGSFALLGNEEEKQIWRRIRRRRDLDLPEKFLQEEWRQVVLAQEIGTLDDYLKARRVGRGRRLGSLQRTKIWRAVTEFEQELAERRYRTFETICREATRVLGGLATFPYDHVIVDEAQDLHPVRWRVLRAAVPEGPDDLFITADTHQRIYDNRVSLAAVGIRLGGRSTTLRINYRTTGEILTWSCAMLADEKIDDLDGRRTDLAGCRSEMRGSEPEMFGAATRHAELARLVETVNGWIDAGVRPEEIGVAARSETLGQSAAEALALAGIGALFLSRDRDGTTDHVSVTTMHRMKGLEFRCVAVIGVSAGQIPADNAVTPLTEDATTHRNDLQRERCLLFVAGTRARERLHISWHGEPSPFLKLSSGR</sequence>
<dbReference type="GO" id="GO:0000725">
    <property type="term" value="P:recombinational repair"/>
    <property type="evidence" value="ECO:0007669"/>
    <property type="project" value="TreeGrafter"/>
</dbReference>
<dbReference type="Proteomes" id="UP000308705">
    <property type="component" value="Unassembled WGS sequence"/>
</dbReference>
<dbReference type="GO" id="GO:0043138">
    <property type="term" value="F:3'-5' DNA helicase activity"/>
    <property type="evidence" value="ECO:0007669"/>
    <property type="project" value="UniProtKB-EC"/>
</dbReference>
<dbReference type="RefSeq" id="WP_137249422.1">
    <property type="nucleotide sequence ID" value="NZ_SZQA01000025.1"/>
</dbReference>
<dbReference type="EC" id="5.6.2.4" evidence="7"/>
<dbReference type="Pfam" id="PF00580">
    <property type="entry name" value="UvrD-helicase"/>
    <property type="match status" value="1"/>
</dbReference>
<evidence type="ECO:0000256" key="6">
    <source>
        <dbReference type="ARBA" id="ARBA00034617"/>
    </source>
</evidence>
<evidence type="ECO:0000256" key="8">
    <source>
        <dbReference type="ARBA" id="ARBA00048988"/>
    </source>
</evidence>
<evidence type="ECO:0000256" key="9">
    <source>
        <dbReference type="PROSITE-ProRule" id="PRU00560"/>
    </source>
</evidence>
<feature type="binding site" evidence="9">
    <location>
        <begin position="261"/>
        <end position="268"/>
    </location>
    <ligand>
        <name>ATP</name>
        <dbReference type="ChEBI" id="CHEBI:30616"/>
    </ligand>
</feature>
<dbReference type="SUPFAM" id="SSF52540">
    <property type="entry name" value="P-loop containing nucleoside triphosphate hydrolases"/>
    <property type="match status" value="1"/>
</dbReference>
<dbReference type="GO" id="GO:0005524">
    <property type="term" value="F:ATP binding"/>
    <property type="evidence" value="ECO:0007669"/>
    <property type="project" value="UniProtKB-UniRule"/>
</dbReference>
<dbReference type="PROSITE" id="PS51198">
    <property type="entry name" value="UVRD_HELICASE_ATP_BIND"/>
    <property type="match status" value="1"/>
</dbReference>
<evidence type="ECO:0000259" key="10">
    <source>
        <dbReference type="PROSITE" id="PS51198"/>
    </source>
</evidence>
<keyword evidence="1 9" id="KW-0547">Nucleotide-binding</keyword>
<dbReference type="OrthoDB" id="3196525at2"/>
<keyword evidence="12" id="KW-1185">Reference proteome</keyword>
<comment type="catalytic activity">
    <reaction evidence="8">
        <text>ATP + H2O = ADP + phosphate + H(+)</text>
        <dbReference type="Rhea" id="RHEA:13065"/>
        <dbReference type="ChEBI" id="CHEBI:15377"/>
        <dbReference type="ChEBI" id="CHEBI:15378"/>
        <dbReference type="ChEBI" id="CHEBI:30616"/>
        <dbReference type="ChEBI" id="CHEBI:43474"/>
        <dbReference type="ChEBI" id="CHEBI:456216"/>
        <dbReference type="EC" id="5.6.2.4"/>
    </reaction>
</comment>
<dbReference type="GO" id="GO:0005829">
    <property type="term" value="C:cytosol"/>
    <property type="evidence" value="ECO:0007669"/>
    <property type="project" value="TreeGrafter"/>
</dbReference>
<dbReference type="InterPro" id="IPR027417">
    <property type="entry name" value="P-loop_NTPase"/>
</dbReference>
<organism evidence="11 12">
    <name type="scientific">Herbidospora galbida</name>
    <dbReference type="NCBI Taxonomy" id="2575442"/>
    <lineage>
        <taxon>Bacteria</taxon>
        <taxon>Bacillati</taxon>
        <taxon>Actinomycetota</taxon>
        <taxon>Actinomycetes</taxon>
        <taxon>Streptosporangiales</taxon>
        <taxon>Streptosporangiaceae</taxon>
        <taxon>Herbidospora</taxon>
    </lineage>
</organism>